<comment type="similarity">
    <text evidence="1 4">Belongs to the DegT/DnrJ/EryC1 family.</text>
</comment>
<organism evidence="5 6">
    <name type="scientific">Thalassospira profundimaris</name>
    <dbReference type="NCBI Taxonomy" id="502049"/>
    <lineage>
        <taxon>Bacteria</taxon>
        <taxon>Pseudomonadati</taxon>
        <taxon>Pseudomonadota</taxon>
        <taxon>Alphaproteobacteria</taxon>
        <taxon>Rhodospirillales</taxon>
        <taxon>Thalassospiraceae</taxon>
        <taxon>Thalassospira</taxon>
    </lineage>
</organism>
<proteinExistence type="inferred from homology"/>
<dbReference type="PIRSF" id="PIRSF000390">
    <property type="entry name" value="PLP_StrS"/>
    <property type="match status" value="1"/>
</dbReference>
<keyword evidence="5" id="KW-0808">Transferase</keyword>
<gene>
    <name evidence="5" type="ORF">TH6_02070</name>
</gene>
<evidence type="ECO:0000256" key="2">
    <source>
        <dbReference type="PIRSR" id="PIRSR000390-1"/>
    </source>
</evidence>
<dbReference type="Gene3D" id="3.40.640.10">
    <property type="entry name" value="Type I PLP-dependent aspartate aminotransferase-like (Major domain)"/>
    <property type="match status" value="1"/>
</dbReference>
<dbReference type="InterPro" id="IPR000653">
    <property type="entry name" value="DegT/StrS_aminotransferase"/>
</dbReference>
<dbReference type="InterPro" id="IPR015422">
    <property type="entry name" value="PyrdxlP-dep_Trfase_small"/>
</dbReference>
<dbReference type="GO" id="GO:0030170">
    <property type="term" value="F:pyridoxal phosphate binding"/>
    <property type="evidence" value="ECO:0007669"/>
    <property type="project" value="TreeGrafter"/>
</dbReference>
<dbReference type="GO" id="GO:0008483">
    <property type="term" value="F:transaminase activity"/>
    <property type="evidence" value="ECO:0007669"/>
    <property type="project" value="UniProtKB-KW"/>
</dbReference>
<protein>
    <submittedName>
        <fullName evidence="5">DegT/DnrJ/EryC1/StrS aminotransferase</fullName>
    </submittedName>
</protein>
<dbReference type="PANTHER" id="PTHR30244:SF34">
    <property type="entry name" value="DTDP-4-AMINO-4,6-DIDEOXYGALACTOSE TRANSAMINASE"/>
    <property type="match status" value="1"/>
</dbReference>
<dbReference type="RefSeq" id="WP_062956496.1">
    <property type="nucleotide sequence ID" value="NZ_JPWB01000001.1"/>
</dbReference>
<dbReference type="PANTHER" id="PTHR30244">
    <property type="entry name" value="TRANSAMINASE"/>
    <property type="match status" value="1"/>
</dbReference>
<accession>A0A367VJP1</accession>
<dbReference type="InterPro" id="IPR015424">
    <property type="entry name" value="PyrdxlP-dep_Trfase"/>
</dbReference>
<evidence type="ECO:0000256" key="4">
    <source>
        <dbReference type="RuleBase" id="RU004508"/>
    </source>
</evidence>
<feature type="modified residue" description="N6-(pyridoxal phosphate)lysine" evidence="3">
    <location>
        <position position="206"/>
    </location>
</feature>
<dbReference type="GO" id="GO:0000271">
    <property type="term" value="P:polysaccharide biosynthetic process"/>
    <property type="evidence" value="ECO:0007669"/>
    <property type="project" value="TreeGrafter"/>
</dbReference>
<name>A0A367VJP1_9PROT</name>
<evidence type="ECO:0000256" key="1">
    <source>
        <dbReference type="ARBA" id="ARBA00037999"/>
    </source>
</evidence>
<comment type="caution">
    <text evidence="5">The sequence shown here is derived from an EMBL/GenBank/DDBJ whole genome shotgun (WGS) entry which is preliminary data.</text>
</comment>
<reference evidence="5 6" key="1">
    <citation type="submission" date="2014-07" db="EMBL/GenBank/DDBJ databases">
        <title>Draft genome sequence of Thalassospira profundimaris R8-17.</title>
        <authorList>
            <person name="Lai Q."/>
            <person name="Shao Z."/>
        </authorList>
    </citation>
    <scope>NUCLEOTIDE SEQUENCE [LARGE SCALE GENOMIC DNA]</scope>
    <source>
        <strain evidence="5 6">R8-17</strain>
    </source>
</reference>
<dbReference type="Proteomes" id="UP000253061">
    <property type="component" value="Unassembled WGS sequence"/>
</dbReference>
<evidence type="ECO:0000313" key="6">
    <source>
        <dbReference type="Proteomes" id="UP000253061"/>
    </source>
</evidence>
<dbReference type="EMBL" id="JPWB01000001">
    <property type="protein sequence ID" value="RCK25424.1"/>
    <property type="molecule type" value="Genomic_DNA"/>
</dbReference>
<dbReference type="InterPro" id="IPR015421">
    <property type="entry name" value="PyrdxlP-dep_Trfase_major"/>
</dbReference>
<evidence type="ECO:0000313" key="5">
    <source>
        <dbReference type="EMBL" id="RCK25424.1"/>
    </source>
</evidence>
<feature type="active site" description="Proton acceptor" evidence="2">
    <location>
        <position position="206"/>
    </location>
</feature>
<dbReference type="CDD" id="cd00616">
    <property type="entry name" value="AHBA_syn"/>
    <property type="match status" value="1"/>
</dbReference>
<keyword evidence="3 4" id="KW-0663">Pyridoxal phosphate</keyword>
<evidence type="ECO:0000256" key="3">
    <source>
        <dbReference type="PIRSR" id="PIRSR000390-2"/>
    </source>
</evidence>
<dbReference type="Pfam" id="PF01041">
    <property type="entry name" value="DegT_DnrJ_EryC1"/>
    <property type="match status" value="1"/>
</dbReference>
<dbReference type="SUPFAM" id="SSF53383">
    <property type="entry name" value="PLP-dependent transferases"/>
    <property type="match status" value="1"/>
</dbReference>
<dbReference type="Gene3D" id="3.90.1150.10">
    <property type="entry name" value="Aspartate Aminotransferase, domain 1"/>
    <property type="match status" value="1"/>
</dbReference>
<dbReference type="AlphaFoldDB" id="A0A367VJP1"/>
<keyword evidence="5" id="KW-0032">Aminotransferase</keyword>
<sequence length="434" mass="47688">MAKELAIFGGEPVRTEPFPGYNVIGQKEIDAATAVMESGVLSRYLGTWHEDFLGGPKVRLLEEKWAQMFDVAHSVSMNSATSGLYAACAAAGFGPDDEVIVSPYTMSASAVAPVVNGATPVFCDIDPDSWCLCPTALERLINAKTKGIIVVHIFGGSADMDAIMSLAQKHKLTVIEDCAQAPLGECNGRKVGSIGHMGVFSLNYHKHIHCGEGGVVVTNSDELAQRLRLVRNHSEAVVDRMPTHIDEKLSGIVGYNFRLGEIEAAITLSLLDRLPALIEERIENVHFLEKKLRDIPFLTMPEVREGDTHCYYLHPLKFDQKVAGVDREQYVAAVKAELTPSELRMHEGVLIGAGYVRPLYKQSFYRSKMHPVIQGASEQAETTYLDQSCPNCEEAHYSTVITHELMRPGMSENDLDDVASAFLKVAENIKDLVK</sequence>